<evidence type="ECO:0000256" key="2">
    <source>
        <dbReference type="ARBA" id="ARBA00022516"/>
    </source>
</evidence>
<accession>A0ABT0M4E8</accession>
<evidence type="ECO:0000256" key="8">
    <source>
        <dbReference type="ARBA" id="ARBA00039866"/>
    </source>
</evidence>
<evidence type="ECO:0000256" key="9">
    <source>
        <dbReference type="ARBA" id="ARBA00045724"/>
    </source>
</evidence>
<reference evidence="12 13" key="1">
    <citation type="submission" date="2022-05" db="EMBL/GenBank/DDBJ databases">
        <title>Seasonal and diel survey of microbial diversity of the Tyrrhenian coast.</title>
        <authorList>
            <person name="Gattoni G."/>
            <person name="Corral P."/>
        </authorList>
    </citation>
    <scope>NUCLEOTIDE SEQUENCE [LARGE SCALE GENOMIC DNA]</scope>
    <source>
        <strain evidence="12 13">V10</strain>
    </source>
</reference>
<dbReference type="Pfam" id="PF13444">
    <property type="entry name" value="Acetyltransf_5"/>
    <property type="match status" value="1"/>
</dbReference>
<comment type="pathway">
    <text evidence="1">Lipid metabolism.</text>
</comment>
<evidence type="ECO:0000256" key="1">
    <source>
        <dbReference type="ARBA" id="ARBA00005189"/>
    </source>
</evidence>
<comment type="function">
    <text evidence="9">Catalyzes the first step in the biosynthesis of ornithine lipids, which are phosphorus-free membrane lipids. Catalyzes the 3-hydroxyacyl-acyl carrier protein-dependent acylation of ornithine to form lyso-ornithine lipid (LOL).</text>
</comment>
<evidence type="ECO:0000256" key="7">
    <source>
        <dbReference type="ARBA" id="ARBA00039058"/>
    </source>
</evidence>
<evidence type="ECO:0000256" key="5">
    <source>
        <dbReference type="ARBA" id="ARBA00023315"/>
    </source>
</evidence>
<keyword evidence="13" id="KW-1185">Reference proteome</keyword>
<feature type="compositionally biased region" description="Polar residues" evidence="11">
    <location>
        <begin position="1"/>
        <end position="14"/>
    </location>
</feature>
<dbReference type="PANTHER" id="PTHR37323:SF1">
    <property type="entry name" value="L-ORNITHINE N(ALPHA)-ACYLTRANSFERASE"/>
    <property type="match status" value="1"/>
</dbReference>
<dbReference type="SUPFAM" id="SSF55729">
    <property type="entry name" value="Acyl-CoA N-acyltransferases (Nat)"/>
    <property type="match status" value="1"/>
</dbReference>
<evidence type="ECO:0000313" key="12">
    <source>
        <dbReference type="EMBL" id="MCL1629739.1"/>
    </source>
</evidence>
<dbReference type="InterPro" id="IPR016181">
    <property type="entry name" value="Acyl_CoA_acyltransferase"/>
</dbReference>
<evidence type="ECO:0000256" key="11">
    <source>
        <dbReference type="SAM" id="MobiDB-lite"/>
    </source>
</evidence>
<dbReference type="PANTHER" id="PTHR37323">
    <property type="entry name" value="GCN5-RELATED N-ACETYLTRANSFERASE"/>
    <property type="match status" value="1"/>
</dbReference>
<gene>
    <name evidence="12" type="ORF">M3N55_13460</name>
</gene>
<comment type="similarity">
    <text evidence="6">Belongs to the acetyltransferase family. OlsB subfamily.</text>
</comment>
<evidence type="ECO:0000313" key="13">
    <source>
        <dbReference type="Proteomes" id="UP001202550"/>
    </source>
</evidence>
<dbReference type="Proteomes" id="UP001202550">
    <property type="component" value="Unassembled WGS sequence"/>
</dbReference>
<dbReference type="Gene3D" id="3.40.630.30">
    <property type="match status" value="1"/>
</dbReference>
<keyword evidence="4" id="KW-0443">Lipid metabolism</keyword>
<evidence type="ECO:0000256" key="6">
    <source>
        <dbReference type="ARBA" id="ARBA00038095"/>
    </source>
</evidence>
<comment type="caution">
    <text evidence="12">The sequence shown here is derived from an EMBL/GenBank/DDBJ whole genome shotgun (WGS) entry which is preliminary data.</text>
</comment>
<evidence type="ECO:0000256" key="10">
    <source>
        <dbReference type="ARBA" id="ARBA00047785"/>
    </source>
</evidence>
<feature type="region of interest" description="Disordered" evidence="11">
    <location>
        <begin position="1"/>
        <end position="22"/>
    </location>
</feature>
<sequence length="262" mass="28603">MAPASHSQPRSAQPRSGGLSTRLAVSPSDLRAAQALRYRVFVSELGGDGPCVDHDAGLEQDTFDPYFDHLLLIDNGRGGQVVGVYRLLPGDRLGPDGQFYSDAEFDLTPLRRSGQRLLELGRSCVDPAYRGGLAMMLMWQALANYALDRDAQILFGAASFPGADLSGLAQPLSWLHHNHLAPQELRVRAKPCKLDYLVAPRDVDVRAAKRVIPPLIRSYLRLGATIGEGAFVDRAFNTTDVCIILDAARLSDQAQTLVRRAL</sequence>
<organism evidence="12 13">
    <name type="scientific">Roseinatronobacter domitianus</name>
    <dbReference type="NCBI Taxonomy" id="2940293"/>
    <lineage>
        <taxon>Bacteria</taxon>
        <taxon>Pseudomonadati</taxon>
        <taxon>Pseudomonadota</taxon>
        <taxon>Alphaproteobacteria</taxon>
        <taxon>Rhodobacterales</taxon>
        <taxon>Paracoccaceae</taxon>
        <taxon>Roseinatronobacter</taxon>
    </lineage>
</organism>
<evidence type="ECO:0000256" key="4">
    <source>
        <dbReference type="ARBA" id="ARBA00023098"/>
    </source>
</evidence>
<protein>
    <recommendedName>
        <fullName evidence="8">L-ornithine N(alpha)-acyltransferase</fullName>
        <ecNumber evidence="7">2.3.2.30</ecNumber>
    </recommendedName>
</protein>
<keyword evidence="5" id="KW-0012">Acyltransferase</keyword>
<dbReference type="RefSeq" id="WP_249059943.1">
    <property type="nucleotide sequence ID" value="NZ_JALZWP010000015.1"/>
</dbReference>
<comment type="catalytic activity">
    <reaction evidence="10">
        <text>a (3R)-hydroxyacyl-[ACP] + L-ornithine = a lyso-ornithine lipid + holo-[ACP] + H(+)</text>
        <dbReference type="Rhea" id="RHEA:20633"/>
        <dbReference type="Rhea" id="RHEA-COMP:9685"/>
        <dbReference type="Rhea" id="RHEA-COMP:9945"/>
        <dbReference type="ChEBI" id="CHEBI:15378"/>
        <dbReference type="ChEBI" id="CHEBI:46911"/>
        <dbReference type="ChEBI" id="CHEBI:64479"/>
        <dbReference type="ChEBI" id="CHEBI:78827"/>
        <dbReference type="ChEBI" id="CHEBI:138482"/>
        <dbReference type="EC" id="2.3.2.30"/>
    </reaction>
    <physiologicalReaction direction="left-to-right" evidence="10">
        <dbReference type="Rhea" id="RHEA:20634"/>
    </physiologicalReaction>
</comment>
<dbReference type="InterPro" id="IPR052351">
    <property type="entry name" value="Ornithine_N-alpha-AT"/>
</dbReference>
<dbReference type="EC" id="2.3.2.30" evidence="7"/>
<proteinExistence type="inferred from homology"/>
<evidence type="ECO:0000256" key="3">
    <source>
        <dbReference type="ARBA" id="ARBA00022679"/>
    </source>
</evidence>
<dbReference type="EMBL" id="JALZWP010000015">
    <property type="protein sequence ID" value="MCL1629739.1"/>
    <property type="molecule type" value="Genomic_DNA"/>
</dbReference>
<keyword evidence="3" id="KW-0808">Transferase</keyword>
<keyword evidence="2" id="KW-0444">Lipid biosynthesis</keyword>
<name>A0ABT0M4E8_9RHOB</name>